<sequence>MSFASVNTRCPITRAPSVPLPSPAVDLSAFRNMSNKVIILYGAVDADCFPFVNKAILTLFALSVRTSELFYRPKDTKSAHKITPLFLPPFNQLTSDVRRRGSSTAAATQPEMSRRRSRLDARHRRYTSSDDGRAYCRNESTRLPLSK</sequence>
<dbReference type="AlphaFoldDB" id="A0A8T0F1Z2"/>
<comment type="caution">
    <text evidence="2">The sequence shown here is derived from an EMBL/GenBank/DDBJ whole genome shotgun (WGS) entry which is preliminary data.</text>
</comment>
<name>A0A8T0F1Z2_ARGBR</name>
<evidence type="ECO:0000313" key="2">
    <source>
        <dbReference type="EMBL" id="KAF8785154.1"/>
    </source>
</evidence>
<accession>A0A8T0F1Z2</accession>
<reference evidence="2" key="2">
    <citation type="submission" date="2020-06" db="EMBL/GenBank/DDBJ databases">
        <authorList>
            <person name="Sheffer M."/>
        </authorList>
    </citation>
    <scope>NUCLEOTIDE SEQUENCE</scope>
</reference>
<evidence type="ECO:0000256" key="1">
    <source>
        <dbReference type="SAM" id="MobiDB-lite"/>
    </source>
</evidence>
<gene>
    <name evidence="2" type="ORF">HNY73_010733</name>
</gene>
<proteinExistence type="predicted"/>
<dbReference type="EMBL" id="JABXBU010000030">
    <property type="protein sequence ID" value="KAF8785154.1"/>
    <property type="molecule type" value="Genomic_DNA"/>
</dbReference>
<reference evidence="2" key="1">
    <citation type="journal article" date="2020" name="bioRxiv">
        <title>Chromosome-level reference genome of the European wasp spider Argiope bruennichi: a resource for studies on range expansion and evolutionary adaptation.</title>
        <authorList>
            <person name="Sheffer M.M."/>
            <person name="Hoppe A."/>
            <person name="Krehenwinkel H."/>
            <person name="Uhl G."/>
            <person name="Kuss A.W."/>
            <person name="Jensen L."/>
            <person name="Jensen C."/>
            <person name="Gillespie R.G."/>
            <person name="Hoff K.J."/>
            <person name="Prost S."/>
        </authorList>
    </citation>
    <scope>NUCLEOTIDE SEQUENCE</scope>
</reference>
<feature type="region of interest" description="Disordered" evidence="1">
    <location>
        <begin position="96"/>
        <end position="133"/>
    </location>
</feature>
<evidence type="ECO:0000313" key="3">
    <source>
        <dbReference type="Proteomes" id="UP000807504"/>
    </source>
</evidence>
<dbReference type="Proteomes" id="UP000807504">
    <property type="component" value="Unassembled WGS sequence"/>
</dbReference>
<protein>
    <submittedName>
        <fullName evidence="2">Uncharacterized protein</fullName>
    </submittedName>
</protein>
<organism evidence="2 3">
    <name type="scientific">Argiope bruennichi</name>
    <name type="common">Wasp spider</name>
    <name type="synonym">Aranea bruennichi</name>
    <dbReference type="NCBI Taxonomy" id="94029"/>
    <lineage>
        <taxon>Eukaryota</taxon>
        <taxon>Metazoa</taxon>
        <taxon>Ecdysozoa</taxon>
        <taxon>Arthropoda</taxon>
        <taxon>Chelicerata</taxon>
        <taxon>Arachnida</taxon>
        <taxon>Araneae</taxon>
        <taxon>Araneomorphae</taxon>
        <taxon>Entelegynae</taxon>
        <taxon>Araneoidea</taxon>
        <taxon>Araneidae</taxon>
        <taxon>Argiope</taxon>
    </lineage>
</organism>
<feature type="compositionally biased region" description="Polar residues" evidence="1">
    <location>
        <begin position="102"/>
        <end position="111"/>
    </location>
</feature>
<keyword evidence="3" id="KW-1185">Reference proteome</keyword>